<organism evidence="1 2">
    <name type="scientific">Streptomyces flavidovirens</name>
    <dbReference type="NCBI Taxonomy" id="67298"/>
    <lineage>
        <taxon>Bacteria</taxon>
        <taxon>Bacillati</taxon>
        <taxon>Actinomycetota</taxon>
        <taxon>Actinomycetes</taxon>
        <taxon>Kitasatosporales</taxon>
        <taxon>Streptomycetaceae</taxon>
        <taxon>Streptomyces</taxon>
    </lineage>
</organism>
<dbReference type="EMBL" id="JBIAPK010000011">
    <property type="protein sequence ID" value="MFF3342757.1"/>
    <property type="molecule type" value="Genomic_DNA"/>
</dbReference>
<reference evidence="1 2" key="1">
    <citation type="submission" date="2024-10" db="EMBL/GenBank/DDBJ databases">
        <title>The Natural Products Discovery Center: Release of the First 8490 Sequenced Strains for Exploring Actinobacteria Biosynthetic Diversity.</title>
        <authorList>
            <person name="Kalkreuter E."/>
            <person name="Kautsar S.A."/>
            <person name="Yang D."/>
            <person name="Bader C.D."/>
            <person name="Teijaro C.N."/>
            <person name="Fluegel L."/>
            <person name="Davis C.M."/>
            <person name="Simpson J.R."/>
            <person name="Lauterbach L."/>
            <person name="Steele A.D."/>
            <person name="Gui C."/>
            <person name="Meng S."/>
            <person name="Li G."/>
            <person name="Viehrig K."/>
            <person name="Ye F."/>
            <person name="Su P."/>
            <person name="Kiefer A.F."/>
            <person name="Nichols A."/>
            <person name="Cepeda A.J."/>
            <person name="Yan W."/>
            <person name="Fan B."/>
            <person name="Jiang Y."/>
            <person name="Adhikari A."/>
            <person name="Zheng C.-J."/>
            <person name="Schuster L."/>
            <person name="Cowan T.M."/>
            <person name="Smanski M.J."/>
            <person name="Chevrette M.G."/>
            <person name="De Carvalho L.P.S."/>
            <person name="Shen B."/>
        </authorList>
    </citation>
    <scope>NUCLEOTIDE SEQUENCE [LARGE SCALE GENOMIC DNA]</scope>
    <source>
        <strain evidence="1 2">NPDC003029</strain>
    </source>
</reference>
<sequence>MRFNLVDDDWLPVVFTDGSTGEVSLRDALARATEVRSLALDSPSQIPPVMRLLLAVVHRALKGPTGEKHWRAWWEAGAFDAAMIGAYLDEHHPRFGLFDVQTPFLQVGGLQALNGKTKTVALLLPHVASGNNVPLFSAQRDARPDALTPAQAARWLLHAHAWDTAAIKTGAVGDDQAKAGKTMGNPVGSLGQLGVVMPIGPTLWHSLMCNLLPLTGAAVGEDDLPAWERPALTAQWAERMPKGRLELFTWPARRIRLIPEPDAARAGGAVVRQVLVCGGDRISLNTGQELRGWTRSEPHSAWKRSPNLERKRKFPLVYWPVRHRVERQLWRGLGPLLARAEPTTAASAKDAPTFQGPAVLAQLGSRERMAALKGMPLRILAVGFEYGNQSAVIDEAYGDVLPLPVAVFSAQDDDWRHTVLDAVKATEGAVRALAYLAENLAVASGCRTLEEGLLAGHRERARETAYAALDTPFRRWLSSLTADDADPDEALNRWAHEAQHVIRGRASALLKAVSPAAWHGQETGESEVMDASLAEIFFHSALRKALSELFDTDTDEPDDDTTDLEPPA</sequence>
<dbReference type="NCBIfam" id="TIGR02547">
    <property type="entry name" value="casA_cse1"/>
    <property type="match status" value="1"/>
</dbReference>
<comment type="caution">
    <text evidence="1">The sequence shown here is derived from an EMBL/GenBank/DDBJ whole genome shotgun (WGS) entry which is preliminary data.</text>
</comment>
<dbReference type="Proteomes" id="UP001601976">
    <property type="component" value="Unassembled WGS sequence"/>
</dbReference>
<dbReference type="CDD" id="cd09729">
    <property type="entry name" value="Cse1_I-E"/>
    <property type="match status" value="1"/>
</dbReference>
<proteinExistence type="predicted"/>
<gene>
    <name evidence="1" type="primary">casA</name>
    <name evidence="1" type="synonym">cse1</name>
    <name evidence="1" type="ORF">ACFYWW_29200</name>
</gene>
<name>A0ABW6RMH6_9ACTN</name>
<evidence type="ECO:0000313" key="2">
    <source>
        <dbReference type="Proteomes" id="UP001601976"/>
    </source>
</evidence>
<accession>A0ABW6RMH6</accession>
<dbReference type="Pfam" id="PF09481">
    <property type="entry name" value="CRISPR_Cse1"/>
    <property type="match status" value="1"/>
</dbReference>
<dbReference type="Gene3D" id="1.10.132.100">
    <property type="match status" value="1"/>
</dbReference>
<dbReference type="InterPro" id="IPR013381">
    <property type="entry name" value="CRISPR-assoc_prot_Cse1"/>
</dbReference>
<evidence type="ECO:0000313" key="1">
    <source>
        <dbReference type="EMBL" id="MFF3342757.1"/>
    </source>
</evidence>
<protein>
    <submittedName>
        <fullName evidence="1">Type I-E CRISPR-associated protein Cse1/CasA</fullName>
    </submittedName>
</protein>
<keyword evidence="2" id="KW-1185">Reference proteome</keyword>
<dbReference type="RefSeq" id="WP_355724838.1">
    <property type="nucleotide sequence ID" value="NZ_JBEXNP010000018.1"/>
</dbReference>